<dbReference type="InterPro" id="IPR008271">
    <property type="entry name" value="Ser/Thr_kinase_AS"/>
</dbReference>
<evidence type="ECO:0000256" key="3">
    <source>
        <dbReference type="ARBA" id="ARBA00022840"/>
    </source>
</evidence>
<sequence>MFQLGQVLKGAASSYKISEKLYRTVWKAVNQQTEQTVVVKYDANHSHLKNEIDKLRRFQKRTRHIRPLIDEIGMSNEDNVPALVLKWLDDDILNTTKSRQLTRVELKRVSRGILEALKVIHEDGFIHTDVKPMNVLVNYSPSDGEITDIQLADLAAVTHEDSQDAIDGKVLMCLIYGDGFCIFSPDVSVDHEEYTGRILWRHNEFLGPFPLSYMEIAPDHILGFLACIIENTTEYKPFRNITKRELSDEDKAFLLKILKLDPRDRPTVKELLADEWFST</sequence>
<proteinExistence type="predicted"/>
<dbReference type="InterPro" id="IPR011009">
    <property type="entry name" value="Kinase-like_dom_sf"/>
</dbReference>
<comment type="catalytic activity">
    <reaction evidence="4">
        <text>L-threonyl-[protein] + ATP = O-phospho-L-threonyl-[protein] + ADP + H(+)</text>
        <dbReference type="Rhea" id="RHEA:46608"/>
        <dbReference type="Rhea" id="RHEA-COMP:11060"/>
        <dbReference type="Rhea" id="RHEA-COMP:11605"/>
        <dbReference type="ChEBI" id="CHEBI:15378"/>
        <dbReference type="ChEBI" id="CHEBI:30013"/>
        <dbReference type="ChEBI" id="CHEBI:30616"/>
        <dbReference type="ChEBI" id="CHEBI:61977"/>
        <dbReference type="ChEBI" id="CHEBI:456216"/>
        <dbReference type="EC" id="2.7.11.24"/>
    </reaction>
    <physiologicalReaction direction="left-to-right" evidence="4">
        <dbReference type="Rhea" id="RHEA:46609"/>
    </physiologicalReaction>
</comment>
<keyword evidence="1" id="KW-0418">Kinase</keyword>
<reference evidence="7 8" key="1">
    <citation type="journal article" date="2023" name="G3 (Bethesda)">
        <title>A chromosome-level genome assembly of Zasmidium syzygii isolated from banana leaves.</title>
        <authorList>
            <person name="van Westerhoven A.C."/>
            <person name="Mehrabi R."/>
            <person name="Talebi R."/>
            <person name="Steentjes M.B.F."/>
            <person name="Corcolon B."/>
            <person name="Chong P.A."/>
            <person name="Kema G.H.J."/>
            <person name="Seidl M.F."/>
        </authorList>
    </citation>
    <scope>NUCLEOTIDE SEQUENCE [LARGE SCALE GENOMIC DNA]</scope>
    <source>
        <strain evidence="7 8">P124</strain>
    </source>
</reference>
<keyword evidence="8" id="KW-1185">Reference proteome</keyword>
<dbReference type="SUPFAM" id="SSF56112">
    <property type="entry name" value="Protein kinase-like (PK-like)"/>
    <property type="match status" value="1"/>
</dbReference>
<evidence type="ECO:0000256" key="1">
    <source>
        <dbReference type="ARBA" id="ARBA00022527"/>
    </source>
</evidence>
<evidence type="ECO:0000256" key="5">
    <source>
        <dbReference type="ARBA" id="ARBA00048130"/>
    </source>
</evidence>
<dbReference type="Gene3D" id="3.30.200.20">
    <property type="entry name" value="Phosphorylase Kinase, domain 1"/>
    <property type="match status" value="1"/>
</dbReference>
<protein>
    <recommendedName>
        <fullName evidence="6">Protein kinase domain-containing protein</fullName>
    </recommendedName>
</protein>
<dbReference type="PANTHER" id="PTHR24055">
    <property type="entry name" value="MITOGEN-ACTIVATED PROTEIN KINASE"/>
    <property type="match status" value="1"/>
</dbReference>
<keyword evidence="1" id="KW-0808">Transferase</keyword>
<keyword evidence="3" id="KW-0067">ATP-binding</keyword>
<dbReference type="InterPro" id="IPR000719">
    <property type="entry name" value="Prot_kinase_dom"/>
</dbReference>
<keyword evidence="1" id="KW-0723">Serine/threonine-protein kinase</keyword>
<keyword evidence="2" id="KW-0547">Nucleotide-binding</keyword>
<dbReference type="SMART" id="SM00220">
    <property type="entry name" value="S_TKc"/>
    <property type="match status" value="1"/>
</dbReference>
<comment type="catalytic activity">
    <reaction evidence="5">
        <text>L-seryl-[protein] + ATP = O-phospho-L-seryl-[protein] + ADP + H(+)</text>
        <dbReference type="Rhea" id="RHEA:17989"/>
        <dbReference type="Rhea" id="RHEA-COMP:9863"/>
        <dbReference type="Rhea" id="RHEA-COMP:11604"/>
        <dbReference type="ChEBI" id="CHEBI:15378"/>
        <dbReference type="ChEBI" id="CHEBI:29999"/>
        <dbReference type="ChEBI" id="CHEBI:30616"/>
        <dbReference type="ChEBI" id="CHEBI:83421"/>
        <dbReference type="ChEBI" id="CHEBI:456216"/>
        <dbReference type="EC" id="2.7.11.24"/>
    </reaction>
    <physiologicalReaction direction="left-to-right" evidence="5">
        <dbReference type="Rhea" id="RHEA:17990"/>
    </physiologicalReaction>
</comment>
<feature type="domain" description="Protein kinase" evidence="6">
    <location>
        <begin position="1"/>
        <end position="277"/>
    </location>
</feature>
<dbReference type="Gene3D" id="1.10.510.10">
    <property type="entry name" value="Transferase(Phosphotransferase) domain 1"/>
    <property type="match status" value="2"/>
</dbReference>
<evidence type="ECO:0000256" key="2">
    <source>
        <dbReference type="ARBA" id="ARBA00022741"/>
    </source>
</evidence>
<gene>
    <name evidence="7" type="ORF">PRZ48_006920</name>
</gene>
<evidence type="ECO:0000256" key="4">
    <source>
        <dbReference type="ARBA" id="ARBA00047919"/>
    </source>
</evidence>
<name>A0ABR0EI01_ZASCE</name>
<organism evidence="7 8">
    <name type="scientific">Zasmidium cellare</name>
    <name type="common">Wine cellar mold</name>
    <name type="synonym">Racodium cellare</name>
    <dbReference type="NCBI Taxonomy" id="395010"/>
    <lineage>
        <taxon>Eukaryota</taxon>
        <taxon>Fungi</taxon>
        <taxon>Dikarya</taxon>
        <taxon>Ascomycota</taxon>
        <taxon>Pezizomycotina</taxon>
        <taxon>Dothideomycetes</taxon>
        <taxon>Dothideomycetidae</taxon>
        <taxon>Mycosphaerellales</taxon>
        <taxon>Mycosphaerellaceae</taxon>
        <taxon>Zasmidium</taxon>
    </lineage>
</organism>
<dbReference type="PROSITE" id="PS50011">
    <property type="entry name" value="PROTEIN_KINASE_DOM"/>
    <property type="match status" value="1"/>
</dbReference>
<evidence type="ECO:0000259" key="6">
    <source>
        <dbReference type="PROSITE" id="PS50011"/>
    </source>
</evidence>
<dbReference type="PROSITE" id="PS00108">
    <property type="entry name" value="PROTEIN_KINASE_ST"/>
    <property type="match status" value="1"/>
</dbReference>
<accession>A0ABR0EI01</accession>
<dbReference type="Proteomes" id="UP001305779">
    <property type="component" value="Unassembled WGS sequence"/>
</dbReference>
<dbReference type="InterPro" id="IPR050117">
    <property type="entry name" value="MAPK"/>
</dbReference>
<comment type="caution">
    <text evidence="7">The sequence shown here is derived from an EMBL/GenBank/DDBJ whole genome shotgun (WGS) entry which is preliminary data.</text>
</comment>
<dbReference type="EMBL" id="JAXOVC010000005">
    <property type="protein sequence ID" value="KAK4501114.1"/>
    <property type="molecule type" value="Genomic_DNA"/>
</dbReference>
<evidence type="ECO:0000313" key="7">
    <source>
        <dbReference type="EMBL" id="KAK4501114.1"/>
    </source>
</evidence>
<dbReference type="Pfam" id="PF00069">
    <property type="entry name" value="Pkinase"/>
    <property type="match status" value="1"/>
</dbReference>
<evidence type="ECO:0000313" key="8">
    <source>
        <dbReference type="Proteomes" id="UP001305779"/>
    </source>
</evidence>